<dbReference type="OrthoDB" id="2563802at2759"/>
<organism evidence="1 2">
    <name type="scientific">Kwoniella shandongensis</name>
    <dbReference type="NCBI Taxonomy" id="1734106"/>
    <lineage>
        <taxon>Eukaryota</taxon>
        <taxon>Fungi</taxon>
        <taxon>Dikarya</taxon>
        <taxon>Basidiomycota</taxon>
        <taxon>Agaricomycotina</taxon>
        <taxon>Tremellomycetes</taxon>
        <taxon>Tremellales</taxon>
        <taxon>Cryptococcaceae</taxon>
        <taxon>Kwoniella</taxon>
    </lineage>
</organism>
<reference evidence="1" key="2">
    <citation type="submission" date="2024-01" db="EMBL/GenBank/DDBJ databases">
        <title>Comparative genomics of Cryptococcus and Kwoniella reveals pathogenesis evolution and contrasting modes of karyotype evolution via chromosome fusion or intercentromeric recombination.</title>
        <authorList>
            <person name="Coelho M.A."/>
            <person name="David-Palma M."/>
            <person name="Shea T."/>
            <person name="Bowers K."/>
            <person name="McGinley-Smith S."/>
            <person name="Mohammad A.W."/>
            <person name="Gnirke A."/>
            <person name="Yurkov A.M."/>
            <person name="Nowrousian M."/>
            <person name="Sun S."/>
            <person name="Cuomo C.A."/>
            <person name="Heitman J."/>
        </authorList>
    </citation>
    <scope>NUCLEOTIDE SEQUENCE</scope>
    <source>
        <strain evidence="1">CBS 12478</strain>
    </source>
</reference>
<proteinExistence type="predicted"/>
<evidence type="ECO:0000313" key="1">
    <source>
        <dbReference type="EMBL" id="WWD19692.1"/>
    </source>
</evidence>
<dbReference type="KEGG" id="ksn:43588230"/>
<dbReference type="GeneID" id="43588230"/>
<dbReference type="AlphaFoldDB" id="A0A5M6C197"/>
<dbReference type="EMBL" id="CP144057">
    <property type="protein sequence ID" value="WWD19692.1"/>
    <property type="molecule type" value="Genomic_DNA"/>
</dbReference>
<name>A0A5M6C197_9TREE</name>
<evidence type="ECO:0000313" key="2">
    <source>
        <dbReference type="Proteomes" id="UP000322225"/>
    </source>
</evidence>
<accession>A0A5M6C197</accession>
<dbReference type="Proteomes" id="UP000322225">
    <property type="component" value="Chromosome 7"/>
</dbReference>
<dbReference type="RefSeq" id="XP_031861701.1">
    <property type="nucleotide sequence ID" value="XM_032004099.1"/>
</dbReference>
<gene>
    <name evidence="1" type="ORF">CI109_104156</name>
</gene>
<protein>
    <submittedName>
        <fullName evidence="1">Uncharacterized protein</fullName>
    </submittedName>
</protein>
<keyword evidence="2" id="KW-1185">Reference proteome</keyword>
<sequence>MPTGLLNLSNELIQHIGFFSHGGIKARLPSFGTHVENYRDPFDPACAVSYNHLRATCKRIHQLLPLRALHVELRWGDQVNRWKAECPLKVLRTVTRLRINFPGPDDNGDQIRFNWLQFLVLLHRMPNLLELILADNCFCDHEAGSTYRPQDWLFLPRKPPLVLKQLRCFSNQLECTFCSYLLNVLFAVSPNIGSLRCTEPSVNSDDDYVTAEVPLLVLDRLSDMVKVTKRTRIHTLVLGIGDVPLHDHFERAQRIMPGSEKPHCHSTFGSTFQ</sequence>
<reference evidence="1" key="1">
    <citation type="submission" date="2017-08" db="EMBL/GenBank/DDBJ databases">
        <authorList>
            <person name="Cuomo C."/>
            <person name="Billmyre B."/>
            <person name="Heitman J."/>
        </authorList>
    </citation>
    <scope>NUCLEOTIDE SEQUENCE</scope>
    <source>
        <strain evidence="1">CBS 12478</strain>
    </source>
</reference>